<name>A0A5C1E7C6_9RHOO</name>
<dbReference type="InterPro" id="IPR002909">
    <property type="entry name" value="IPT_dom"/>
</dbReference>
<feature type="domain" description="Autotransporter" evidence="1">
    <location>
        <begin position="986"/>
        <end position="1265"/>
    </location>
</feature>
<dbReference type="Pfam" id="PF03797">
    <property type="entry name" value="Autotransporter"/>
    <property type="match status" value="1"/>
</dbReference>
<dbReference type="InterPro" id="IPR005546">
    <property type="entry name" value="Autotransporte_beta"/>
</dbReference>
<keyword evidence="3" id="KW-1185">Reference proteome</keyword>
<dbReference type="Gene3D" id="2.60.40.10">
    <property type="entry name" value="Immunoglobulins"/>
    <property type="match status" value="8"/>
</dbReference>
<dbReference type="SUPFAM" id="SSF81296">
    <property type="entry name" value="E set domains"/>
    <property type="match status" value="1"/>
</dbReference>
<evidence type="ECO:0000259" key="1">
    <source>
        <dbReference type="PROSITE" id="PS51208"/>
    </source>
</evidence>
<organism evidence="2 3">
    <name type="scientific">Oryzomicrobium terrae</name>
    <dbReference type="NCBI Taxonomy" id="1735038"/>
    <lineage>
        <taxon>Bacteria</taxon>
        <taxon>Pseudomonadati</taxon>
        <taxon>Pseudomonadota</taxon>
        <taxon>Betaproteobacteria</taxon>
        <taxon>Rhodocyclales</taxon>
        <taxon>Rhodocyclaceae</taxon>
        <taxon>Oryzomicrobium</taxon>
    </lineage>
</organism>
<dbReference type="InterPro" id="IPR014756">
    <property type="entry name" value="Ig_E-set"/>
</dbReference>
<evidence type="ECO:0000313" key="3">
    <source>
        <dbReference type="Proteomes" id="UP000323671"/>
    </source>
</evidence>
<proteinExistence type="predicted"/>
<protein>
    <recommendedName>
        <fullName evidence="1">Autotransporter domain-containing protein</fullName>
    </recommendedName>
</protein>
<dbReference type="SUPFAM" id="SSF103515">
    <property type="entry name" value="Autotransporter"/>
    <property type="match status" value="1"/>
</dbReference>
<accession>A0A5C1E7C6</accession>
<dbReference type="Pfam" id="PF16640">
    <property type="entry name" value="Big_3_5"/>
    <property type="match status" value="7"/>
</dbReference>
<dbReference type="RefSeq" id="WP_149425075.1">
    <property type="nucleotide sequence ID" value="NZ_CP022579.1"/>
</dbReference>
<dbReference type="InterPro" id="IPR032109">
    <property type="entry name" value="Big_3_5"/>
</dbReference>
<dbReference type="InterPro" id="IPR036709">
    <property type="entry name" value="Autotransporte_beta_dom_sf"/>
</dbReference>
<dbReference type="SMART" id="SM00869">
    <property type="entry name" value="Autotransporter"/>
    <property type="match status" value="1"/>
</dbReference>
<sequence>MSLEKDVVSDRPSTPAEQIQTRRRIYQQPEFLWIVAILFLLLGCLQEAKAQTVTALPNATIGVAYSATITPSCSNCYMQDYSYENWDNGLTTDSGGNIYDVVISGTPTKAGTSTLTITSYDSSNNVLGSEKWSVTAVAATPTSISLSSSSASPSYGDAVTLTANLAGTFSGSGTVTFKDGSTNLGTISISSYRASLSISSLAPGTHSLTAVFNGDGTTSSPLTVTVASATPTITLTNSTSSTTYGSNVTFTASVSNGYSPTGSVTFKDGTSTIGTSTLSGGAATFSINNLSVGTHTITAIYSGDSSNAAATSSASSLIIALNSPTLSVSTSDSSVVYGAMPVVTATLSGSLSATGNVTFKDGGITLGSATLSGNSASYVLSGLSVGSHSISAVFAGDSYNNSATSPSTTLVVTKLTPTVVLNPSSASAAYGSTITLTASVSGAAPGGTVTFKDGSTTLGTIGVSGGTATFTTNTLTIGTHSLSAEYSGDSINAAVTSSIATVAITQLTPSLVLSTSSTSVTYGTMVTLSATLTGGASATGTVTFMDGGTTLGTASISGGSASLAINTLPSGTHTITANYSGDTYNAASNSSAVTVTVGKVAAAVALSASPTSASLGSNVTLTATITGSTPSGTVIFRDGGATLATVAVASGTASFSTSTLAIGSHNISAQYSGDSNNTAATSAAVTVSMGKATPTLSLASSAATLNEQAPLTLTATLAGGASPTGTVSFMDGASTLGTVPLSGPSASLTLSTLAVGSHNLSAVYNGDSSNNSLISSSVSVSVASIRPTAGSVSPATGSALGNTRVTISGARLAGASSVSFGGAAARIISNSDTELVVITSAHAPGSVDIVVVAASGTATVTAGFTYAALADPAQNAAVRSIVRAQNQAVQRFATAHLANFTQRLESLHGDSGAQSSFGLSFGQTNDPLREPTTWAHVGDIVSYQGSELAYLRAGLRKTALGASSAPTATSGQNDKMPDLPQATGASVRRDIAWWISGVLDLASQKGSAVQSGSRLSTSGVSFGGDYRFSRMITAGLGAGYSRNTYLADDDSASSNGQGIMGVAYASVRPLDHLYIDVLAGYGALHFDLTRRITDTGVVASGSRKGHQVFGSTTVGYEWRGKDWLVAPYVRLDLARATLGRYTESGGPGALTYFSQSVRNDTAYLGLRGQFDIAVPVGLLTPQARVAYQRNLQGAGEATMTYADPRLSSPIYSFSDGVQESKQWLLTLGGRLLLKNGLSIMLLYTHNAANAVTTSQSLNFSISGRF</sequence>
<evidence type="ECO:0000313" key="2">
    <source>
        <dbReference type="EMBL" id="QEL64524.1"/>
    </source>
</evidence>
<dbReference type="CDD" id="cd00102">
    <property type="entry name" value="IPT"/>
    <property type="match status" value="1"/>
</dbReference>
<dbReference type="Pfam" id="PF01833">
    <property type="entry name" value="TIG"/>
    <property type="match status" value="1"/>
</dbReference>
<dbReference type="AlphaFoldDB" id="A0A5C1E7C6"/>
<gene>
    <name evidence="2" type="ORF">OTERR_10480</name>
</gene>
<dbReference type="InterPro" id="IPR013783">
    <property type="entry name" value="Ig-like_fold"/>
</dbReference>
<dbReference type="Proteomes" id="UP000323671">
    <property type="component" value="Chromosome"/>
</dbReference>
<reference evidence="2 3" key="1">
    <citation type="submission" date="2017-07" db="EMBL/GenBank/DDBJ databases">
        <title>Complete genome sequence of Oryzomicrobium terrae TPP412.</title>
        <authorList>
            <person name="Chiu L.-W."/>
            <person name="Lo K.-J."/>
            <person name="Tsai Y.-M."/>
            <person name="Lin S.-S."/>
            <person name="Kuo C.-H."/>
            <person name="Liu C.-T."/>
        </authorList>
    </citation>
    <scope>NUCLEOTIDE SEQUENCE [LARGE SCALE GENOMIC DNA]</scope>
    <source>
        <strain evidence="2 3">TPP412</strain>
    </source>
</reference>
<dbReference type="KEGG" id="otr:OTERR_10480"/>
<dbReference type="Gene3D" id="2.40.128.130">
    <property type="entry name" value="Autotransporter beta-domain"/>
    <property type="match status" value="1"/>
</dbReference>
<dbReference type="PROSITE" id="PS51208">
    <property type="entry name" value="AUTOTRANSPORTER"/>
    <property type="match status" value="1"/>
</dbReference>
<dbReference type="EMBL" id="CP022579">
    <property type="protein sequence ID" value="QEL64524.1"/>
    <property type="molecule type" value="Genomic_DNA"/>
</dbReference>